<dbReference type="InterPro" id="IPR035461">
    <property type="entry name" value="GmhA/DiaA"/>
</dbReference>
<feature type="domain" description="SIS" evidence="1">
    <location>
        <begin position="33"/>
        <end position="173"/>
    </location>
</feature>
<dbReference type="PROSITE" id="PS51464">
    <property type="entry name" value="SIS"/>
    <property type="match status" value="1"/>
</dbReference>
<dbReference type="InterPro" id="IPR001347">
    <property type="entry name" value="SIS_dom"/>
</dbReference>
<sequence length="173" mass="18102">MQNKITEILDNNLAVTAALKELSSDIGKAASLIINAYGEKGKILLFGNGGSAADAQHIAAELVVRFNNERKSLPAIALTTNSSIITASANDYGYDNVFDRQIESLADPKDVIIAISTSGTSKSVINGANKAKEKGCKVVVLTGGAQTELNDKADVSLAVSSNNTARIQEAHIT</sequence>
<dbReference type="PANTHER" id="PTHR30390">
    <property type="entry name" value="SEDOHEPTULOSE 7-PHOSPHATE ISOMERASE / DNAA INITIATOR-ASSOCIATING FACTOR FOR REPLICATION INITIATION"/>
    <property type="match status" value="1"/>
</dbReference>
<dbReference type="Pfam" id="PF13580">
    <property type="entry name" value="SIS_2"/>
    <property type="match status" value="1"/>
</dbReference>
<dbReference type="InterPro" id="IPR050099">
    <property type="entry name" value="SIS_GmhA/DiaA_subfam"/>
</dbReference>
<evidence type="ECO:0000259" key="1">
    <source>
        <dbReference type="PROSITE" id="PS51464"/>
    </source>
</evidence>
<dbReference type="EMBL" id="LAZR01013302">
    <property type="protein sequence ID" value="KKM22591.1"/>
    <property type="molecule type" value="Genomic_DNA"/>
</dbReference>
<protein>
    <recommendedName>
        <fullName evidence="1">SIS domain-containing protein</fullName>
    </recommendedName>
</protein>
<gene>
    <name evidence="2" type="ORF">LCGC14_1623710</name>
</gene>
<feature type="non-terminal residue" evidence="2">
    <location>
        <position position="173"/>
    </location>
</feature>
<dbReference type="GO" id="GO:0097367">
    <property type="term" value="F:carbohydrate derivative binding"/>
    <property type="evidence" value="ECO:0007669"/>
    <property type="project" value="InterPro"/>
</dbReference>
<evidence type="ECO:0000313" key="2">
    <source>
        <dbReference type="EMBL" id="KKM22591.1"/>
    </source>
</evidence>
<name>A0A0F9I4P2_9ZZZZ</name>
<dbReference type="InterPro" id="IPR046348">
    <property type="entry name" value="SIS_dom_sf"/>
</dbReference>
<organism evidence="2">
    <name type="scientific">marine sediment metagenome</name>
    <dbReference type="NCBI Taxonomy" id="412755"/>
    <lineage>
        <taxon>unclassified sequences</taxon>
        <taxon>metagenomes</taxon>
        <taxon>ecological metagenomes</taxon>
    </lineage>
</organism>
<dbReference type="Gene3D" id="3.40.50.10490">
    <property type="entry name" value="Glucose-6-phosphate isomerase like protein, domain 1"/>
    <property type="match status" value="1"/>
</dbReference>
<accession>A0A0F9I4P2</accession>
<dbReference type="GO" id="GO:1901135">
    <property type="term" value="P:carbohydrate derivative metabolic process"/>
    <property type="evidence" value="ECO:0007669"/>
    <property type="project" value="InterPro"/>
</dbReference>
<dbReference type="PANTHER" id="PTHR30390:SF6">
    <property type="entry name" value="DNAA INITIATOR-ASSOCIATING PROTEIN DIAA"/>
    <property type="match status" value="1"/>
</dbReference>
<dbReference type="AlphaFoldDB" id="A0A0F9I4P2"/>
<dbReference type="SUPFAM" id="SSF53697">
    <property type="entry name" value="SIS domain"/>
    <property type="match status" value="1"/>
</dbReference>
<dbReference type="CDD" id="cd05006">
    <property type="entry name" value="SIS_GmhA"/>
    <property type="match status" value="1"/>
</dbReference>
<proteinExistence type="predicted"/>
<comment type="caution">
    <text evidence="2">The sequence shown here is derived from an EMBL/GenBank/DDBJ whole genome shotgun (WGS) entry which is preliminary data.</text>
</comment>
<reference evidence="2" key="1">
    <citation type="journal article" date="2015" name="Nature">
        <title>Complex archaea that bridge the gap between prokaryotes and eukaryotes.</title>
        <authorList>
            <person name="Spang A."/>
            <person name="Saw J.H."/>
            <person name="Jorgensen S.L."/>
            <person name="Zaremba-Niedzwiedzka K."/>
            <person name="Martijn J."/>
            <person name="Lind A.E."/>
            <person name="van Eijk R."/>
            <person name="Schleper C."/>
            <person name="Guy L."/>
            <person name="Ettema T.J."/>
        </authorList>
    </citation>
    <scope>NUCLEOTIDE SEQUENCE</scope>
</reference>